<dbReference type="RefSeq" id="WP_116284327.1">
    <property type="nucleotide sequence ID" value="NZ_NBXA01000028.1"/>
</dbReference>
<dbReference type="Pfam" id="PF17128">
    <property type="entry name" value="DUF5107"/>
    <property type="match status" value="1"/>
</dbReference>
<dbReference type="AlphaFoldDB" id="A0A3E0VE61"/>
<dbReference type="Gene3D" id="1.25.40.10">
    <property type="entry name" value="Tetratricopeptide repeat domain"/>
    <property type="match status" value="2"/>
</dbReference>
<feature type="domain" description="DUF5107" evidence="4">
    <location>
        <begin position="58"/>
        <end position="370"/>
    </location>
</feature>
<evidence type="ECO:0000313" key="6">
    <source>
        <dbReference type="Proteomes" id="UP000256709"/>
    </source>
</evidence>
<name>A0A3E0VE61_9MICO</name>
<reference evidence="5 6" key="1">
    <citation type="submission" date="2017-04" db="EMBL/GenBank/DDBJ databases">
        <title>Comparative genome analysis of Subtercola boreus.</title>
        <authorList>
            <person name="Cho Y.-J."/>
            <person name="Cho A."/>
            <person name="Kim O.-S."/>
            <person name="Lee J.-I."/>
        </authorList>
    </citation>
    <scope>NUCLEOTIDE SEQUENCE [LARGE SCALE GENOMIC DNA]</scope>
    <source>
        <strain evidence="5 6">P27444</strain>
    </source>
</reference>
<dbReference type="Gene3D" id="2.70.98.10">
    <property type="match status" value="1"/>
</dbReference>
<comment type="caution">
    <text evidence="5">The sequence shown here is derived from an EMBL/GenBank/DDBJ whole genome shotgun (WGS) entry which is preliminary data.</text>
</comment>
<gene>
    <name evidence="5" type="ORF">B7R21_16330</name>
</gene>
<dbReference type="SUPFAM" id="SSF48452">
    <property type="entry name" value="TPR-like"/>
    <property type="match status" value="2"/>
</dbReference>
<organism evidence="5 6">
    <name type="scientific">Subtercola boreus</name>
    <dbReference type="NCBI Taxonomy" id="120213"/>
    <lineage>
        <taxon>Bacteria</taxon>
        <taxon>Bacillati</taxon>
        <taxon>Actinomycetota</taxon>
        <taxon>Actinomycetes</taxon>
        <taxon>Micrococcales</taxon>
        <taxon>Microbacteriaceae</taxon>
        <taxon>Subtercola</taxon>
    </lineage>
</organism>
<proteinExistence type="predicted"/>
<evidence type="ECO:0000256" key="1">
    <source>
        <dbReference type="ARBA" id="ARBA00022737"/>
    </source>
</evidence>
<evidence type="ECO:0000256" key="3">
    <source>
        <dbReference type="PROSITE-ProRule" id="PRU00339"/>
    </source>
</evidence>
<dbReference type="InterPro" id="IPR014718">
    <property type="entry name" value="GH-type_carb-bd"/>
</dbReference>
<keyword evidence="2 3" id="KW-0802">TPR repeat</keyword>
<dbReference type="EMBL" id="NBXA01000028">
    <property type="protein sequence ID" value="RFA07157.1"/>
    <property type="molecule type" value="Genomic_DNA"/>
</dbReference>
<dbReference type="OrthoDB" id="174931at2"/>
<dbReference type="PANTHER" id="PTHR45586:SF1">
    <property type="entry name" value="LIPOPOLYSACCHARIDE ASSEMBLY PROTEIN B"/>
    <property type="match status" value="1"/>
</dbReference>
<dbReference type="GO" id="GO:0030246">
    <property type="term" value="F:carbohydrate binding"/>
    <property type="evidence" value="ECO:0007669"/>
    <property type="project" value="InterPro"/>
</dbReference>
<evidence type="ECO:0000313" key="5">
    <source>
        <dbReference type="EMBL" id="RFA07157.1"/>
    </source>
</evidence>
<sequence length="1101" mass="121262">MLSEESKIDLPSRPSDQDQLAVAAWPEALTIDTYATAEPDRYPQFLDARVYQGSSGRVFPLPFHERVETEKHPHSWQAIHLDNEWLRLVILPQLGGRIHIAYDKSADYDIFYRNNVIKPALVGLAGPWISGGVEFNWPQHHRPATYLPTDVSIEREEDGSVTVWCSDHDPFDRMKGMHGIRLRPGSSVIEARVRLFNRSEQTRTFLWWANVAAAVNEDYQSFFPTDVHHVADHAKRATTGFPAASGEYYGVDYPARADADHPDADRLDWYRNIPVPTSYMVVDSEESFFGGYDHARAAGFVHWADRSISPGKKQWTWGDAPFGHTWNANLTDTDGPYIELMAGVYTDNQPDFSFLAPGETKTFSQFWYPISSIGPAMQATRDGALRVTMLEGGELRVGVATTARAAGAIIQFLDAHGTVVSAVQRDLAPDAPAVFDWAAPVGVAASELEVRVVHGGRTLVAHSWRPAGEPLFEPSPAVAPPAPEDVATIEELHLTATYLQQYRHATRSPEPYWLEAIERDPDDLRSNTALGALRYESARYDDAIDHLQRAVSRQTRWAPNPPDGEAHYRLGLALRRAGRLPEAQKAFATSSWNAAQSTAAHLALARMLAEQDPAGAFEHARQALRGDSEHLQVRDLLVVLLRTLGRPEEATAILDETLRLDPLDQWARDLAGLRLTDDAPTLLDTALEYVAMGDRVQGERLLVRAGEAVVRSASGQVNVGPLVAYHLAASALSVGDLDRARAHIRSAASLDATNALPSRLDDIDALLRVAAFAPDQPLLWSLLGSWYFAHDRQHDAVDAWTRGTTLDPDPDTRALLERNLGIAAYNVQHSPTQAMLHFATASAARPNDSRLLYESDQLAARTGVGAPERLARLDARPDLVAERDDLTVERAVLLTTLGRADEAQTILAGRRFQPWEGGEGIVLTAWDRAALAHGRRLLADGDAAGAVSVLDGALDPPSTLGEARHPFATAADLHLLRGDALARLGQAAPARDAWERAASSTGDFSGMMVATFTERSAWAIVALQRLNRRTEAEEALDAFLRFIEDDAVRPAEVDFFATSLPSMLLFHDSPTDERDRRTTRLRNLHRAISAELNATEPDGTD</sequence>
<dbReference type="Proteomes" id="UP000256709">
    <property type="component" value="Unassembled WGS sequence"/>
</dbReference>
<evidence type="ECO:0000259" key="4">
    <source>
        <dbReference type="Pfam" id="PF17128"/>
    </source>
</evidence>
<dbReference type="SMART" id="SM00028">
    <property type="entry name" value="TPR"/>
    <property type="match status" value="5"/>
</dbReference>
<protein>
    <recommendedName>
        <fullName evidence="4">DUF5107 domain-containing protein</fullName>
    </recommendedName>
</protein>
<keyword evidence="1" id="KW-0677">Repeat</keyword>
<dbReference type="InterPro" id="IPR051012">
    <property type="entry name" value="CellSynth/LPSAsmb/PSIAsmb"/>
</dbReference>
<accession>A0A3E0VE61</accession>
<feature type="repeat" description="TPR" evidence="3">
    <location>
        <begin position="777"/>
        <end position="810"/>
    </location>
</feature>
<dbReference type="InterPro" id="IPR019734">
    <property type="entry name" value="TPR_rpt"/>
</dbReference>
<dbReference type="InterPro" id="IPR033396">
    <property type="entry name" value="DUF5107"/>
</dbReference>
<dbReference type="PROSITE" id="PS50005">
    <property type="entry name" value="TPR"/>
    <property type="match status" value="1"/>
</dbReference>
<dbReference type="InterPro" id="IPR011990">
    <property type="entry name" value="TPR-like_helical_dom_sf"/>
</dbReference>
<dbReference type="PANTHER" id="PTHR45586">
    <property type="entry name" value="TPR REPEAT-CONTAINING PROTEIN PA4667"/>
    <property type="match status" value="1"/>
</dbReference>
<dbReference type="Pfam" id="PF14559">
    <property type="entry name" value="TPR_19"/>
    <property type="match status" value="1"/>
</dbReference>
<evidence type="ECO:0000256" key="2">
    <source>
        <dbReference type="ARBA" id="ARBA00022803"/>
    </source>
</evidence>